<dbReference type="RefSeq" id="WP_184381757.1">
    <property type="nucleotide sequence ID" value="NZ_JACIDJ010000001.1"/>
</dbReference>
<feature type="compositionally biased region" description="Basic and acidic residues" evidence="1">
    <location>
        <begin position="88"/>
        <end position="99"/>
    </location>
</feature>
<name>A0A840A9H2_9PROT</name>
<evidence type="ECO:0000256" key="1">
    <source>
        <dbReference type="SAM" id="MobiDB-lite"/>
    </source>
</evidence>
<dbReference type="EMBL" id="JACIDJ010000001">
    <property type="protein sequence ID" value="MBB3896800.1"/>
    <property type="molecule type" value="Genomic_DNA"/>
</dbReference>
<comment type="caution">
    <text evidence="2">The sequence shown here is derived from an EMBL/GenBank/DDBJ whole genome shotgun (WGS) entry which is preliminary data.</text>
</comment>
<organism evidence="2 3">
    <name type="scientific">Roseococcus suduntuyensis</name>
    <dbReference type="NCBI Taxonomy" id="455361"/>
    <lineage>
        <taxon>Bacteria</taxon>
        <taxon>Pseudomonadati</taxon>
        <taxon>Pseudomonadota</taxon>
        <taxon>Alphaproteobacteria</taxon>
        <taxon>Acetobacterales</taxon>
        <taxon>Roseomonadaceae</taxon>
        <taxon>Roseococcus</taxon>
    </lineage>
</organism>
<dbReference type="Proteomes" id="UP000553193">
    <property type="component" value="Unassembled WGS sequence"/>
</dbReference>
<feature type="region of interest" description="Disordered" evidence="1">
    <location>
        <begin position="1"/>
        <end position="50"/>
    </location>
</feature>
<keyword evidence="3" id="KW-1185">Reference proteome</keyword>
<evidence type="ECO:0000313" key="3">
    <source>
        <dbReference type="Proteomes" id="UP000553193"/>
    </source>
</evidence>
<feature type="region of interest" description="Disordered" evidence="1">
    <location>
        <begin position="82"/>
        <end position="148"/>
    </location>
</feature>
<proteinExistence type="predicted"/>
<evidence type="ECO:0000313" key="2">
    <source>
        <dbReference type="EMBL" id="MBB3896800.1"/>
    </source>
</evidence>
<feature type="compositionally biased region" description="Low complexity" evidence="1">
    <location>
        <begin position="116"/>
        <end position="127"/>
    </location>
</feature>
<sequence>MTSPVGLARPMLASPPPFLERPLQAPTETPPGARQDISPPIAPNPSLRIEPTLGVVVFEVRDGAGEVTRSVPTERELRAYRTAALRGEGVRGEDVRAEDAPDAASRATGAPDQTRSPPGGSPSSASALDVPAEGAPKAPVDSEARLIK</sequence>
<reference evidence="2 3" key="1">
    <citation type="submission" date="2020-08" db="EMBL/GenBank/DDBJ databases">
        <title>Genomic Encyclopedia of Type Strains, Phase IV (KMG-IV): sequencing the most valuable type-strain genomes for metagenomic binning, comparative biology and taxonomic classification.</title>
        <authorList>
            <person name="Goeker M."/>
        </authorList>
    </citation>
    <scope>NUCLEOTIDE SEQUENCE [LARGE SCALE GENOMIC DNA]</scope>
    <source>
        <strain evidence="2 3">DSM 19979</strain>
    </source>
</reference>
<dbReference type="AlphaFoldDB" id="A0A840A9H2"/>
<protein>
    <submittedName>
        <fullName evidence="2">Uncharacterized protein</fullName>
    </submittedName>
</protein>
<accession>A0A840A9H2</accession>
<gene>
    <name evidence="2" type="ORF">GGQ83_000226</name>
</gene>